<name>A0A0F5ND92_9MYCO</name>
<keyword evidence="2" id="KW-1185">Reference proteome</keyword>
<accession>A0A0F5ND92</accession>
<dbReference type="EMBL" id="LQPH01000112">
    <property type="protein sequence ID" value="ORW23968.1"/>
    <property type="molecule type" value="Genomic_DNA"/>
</dbReference>
<sequence length="91" mass="9219">MNSRPHTALTASESLATDRDSHLHISETVGDQAVADLDMNHVDEAAGNTAPATGGTIGHYGDHLVGDAADSVLADRGTVDIGEVRGDLAGG</sequence>
<dbReference type="AlphaFoldDB" id="A0A0F5ND92"/>
<comment type="caution">
    <text evidence="1">The sequence shown here is derived from an EMBL/GenBank/DDBJ whole genome shotgun (WGS) entry which is preliminary data.</text>
</comment>
<reference evidence="1 2" key="1">
    <citation type="submission" date="2016-01" db="EMBL/GenBank/DDBJ databases">
        <title>The new phylogeny of the genus Mycobacterium.</title>
        <authorList>
            <person name="Tarcisio F."/>
            <person name="Conor M."/>
            <person name="Antonella G."/>
            <person name="Elisabetta G."/>
            <person name="Giulia F.S."/>
            <person name="Sara T."/>
            <person name="Anna F."/>
            <person name="Clotilde B."/>
            <person name="Roberto B."/>
            <person name="Veronica D.S."/>
            <person name="Fabio R."/>
            <person name="Monica P."/>
            <person name="Olivier J."/>
            <person name="Enrico T."/>
            <person name="Nicola S."/>
        </authorList>
    </citation>
    <scope>NUCLEOTIDE SEQUENCE [LARGE SCALE GENOMIC DNA]</scope>
    <source>
        <strain evidence="1 2">DSM 44803</strain>
    </source>
</reference>
<dbReference type="Proteomes" id="UP000193781">
    <property type="component" value="Unassembled WGS sequence"/>
</dbReference>
<protein>
    <submittedName>
        <fullName evidence="1">Uncharacterized protein</fullName>
    </submittedName>
</protein>
<organism evidence="1 2">
    <name type="scientific">Mycobacterium nebraskense</name>
    <dbReference type="NCBI Taxonomy" id="244292"/>
    <lineage>
        <taxon>Bacteria</taxon>
        <taxon>Bacillati</taxon>
        <taxon>Actinomycetota</taxon>
        <taxon>Actinomycetes</taxon>
        <taxon>Mycobacteriales</taxon>
        <taxon>Mycobacteriaceae</taxon>
        <taxon>Mycobacterium</taxon>
    </lineage>
</organism>
<proteinExistence type="predicted"/>
<evidence type="ECO:0000313" key="1">
    <source>
        <dbReference type="EMBL" id="ORW23968.1"/>
    </source>
</evidence>
<gene>
    <name evidence="1" type="ORF">AWC17_03680</name>
</gene>
<evidence type="ECO:0000313" key="2">
    <source>
        <dbReference type="Proteomes" id="UP000193781"/>
    </source>
</evidence>